<dbReference type="Proteomes" id="UP000054735">
    <property type="component" value="Unassembled WGS sequence"/>
</dbReference>
<dbReference type="Proteomes" id="UP000255066">
    <property type="component" value="Unassembled WGS sequence"/>
</dbReference>
<organism evidence="2 4">
    <name type="scientific">Legionella birminghamensis</name>
    <dbReference type="NCBI Taxonomy" id="28083"/>
    <lineage>
        <taxon>Bacteria</taxon>
        <taxon>Pseudomonadati</taxon>
        <taxon>Pseudomonadota</taxon>
        <taxon>Gammaproteobacteria</taxon>
        <taxon>Legionellales</taxon>
        <taxon>Legionellaceae</taxon>
        <taxon>Legionella</taxon>
    </lineage>
</organism>
<accession>A0A378IA72</accession>
<keyword evidence="3" id="KW-1185">Reference proteome</keyword>
<dbReference type="AlphaFoldDB" id="A0A378IA72"/>
<name>A0A378IA72_9GAMM</name>
<sequence>MNYNEFFKEFNQYLSTTYSIRLDTGHVFEHALFKLAESPEFKPELHHDSYVESVVEEHNYQRRKKLLPEHVCIRIALTKEIGSQYVAALKRYFNVETITGIFSNYYGYYYIKIPLQLIAEHKDKIYEKIAELMQEPRAAFAYRCHTNQTDFYRDFKFKLDQILSEFGLDKFKCDIVGMVLLNMFQSKAKLTKSHFDRGAHNFGYLLETYFYLNISKNEAKQLVESITSEFPPIDNNAFGPLARLVSSDAFVTVGNENRGPFRKIIIDTRLLTSELFLHKFKETLKRCRAFFAR</sequence>
<dbReference type="EMBL" id="LNXT01000040">
    <property type="protein sequence ID" value="KTC69396.1"/>
    <property type="molecule type" value="Genomic_DNA"/>
</dbReference>
<protein>
    <submittedName>
        <fullName evidence="2">Uncharacterized protein</fullName>
    </submittedName>
</protein>
<dbReference type="EMBL" id="UGNW01000001">
    <property type="protein sequence ID" value="STX31660.1"/>
    <property type="molecule type" value="Genomic_DNA"/>
</dbReference>
<reference evidence="2 4" key="2">
    <citation type="submission" date="2018-06" db="EMBL/GenBank/DDBJ databases">
        <authorList>
            <consortium name="Pathogen Informatics"/>
            <person name="Doyle S."/>
        </authorList>
    </citation>
    <scope>NUCLEOTIDE SEQUENCE [LARGE SCALE GENOMIC DNA]</scope>
    <source>
        <strain evidence="2 4">NCTC12437</strain>
    </source>
</reference>
<evidence type="ECO:0000313" key="1">
    <source>
        <dbReference type="EMBL" id="KTC69396.1"/>
    </source>
</evidence>
<proteinExistence type="predicted"/>
<dbReference type="RefSeq" id="WP_058524143.1">
    <property type="nucleotide sequence ID" value="NZ_CAAAHV010000018.1"/>
</dbReference>
<evidence type="ECO:0000313" key="3">
    <source>
        <dbReference type="Proteomes" id="UP000054735"/>
    </source>
</evidence>
<evidence type="ECO:0000313" key="4">
    <source>
        <dbReference type="Proteomes" id="UP000255066"/>
    </source>
</evidence>
<gene>
    <name evidence="1" type="ORF">Lbir_2135</name>
    <name evidence="2" type="ORF">NCTC12437_01434</name>
</gene>
<evidence type="ECO:0000313" key="2">
    <source>
        <dbReference type="EMBL" id="STX31660.1"/>
    </source>
</evidence>
<reference evidence="1 3" key="1">
    <citation type="submission" date="2015-11" db="EMBL/GenBank/DDBJ databases">
        <title>Genomic analysis of 38 Legionella species identifies large and diverse effector repertoires.</title>
        <authorList>
            <person name="Burstein D."/>
            <person name="Amaro F."/>
            <person name="Zusman T."/>
            <person name="Lifshitz Z."/>
            <person name="Cohen O."/>
            <person name="Gilbert J.A."/>
            <person name="Pupko T."/>
            <person name="Shuman H.A."/>
            <person name="Segal G."/>
        </authorList>
    </citation>
    <scope>NUCLEOTIDE SEQUENCE [LARGE SCALE GENOMIC DNA]</scope>
    <source>
        <strain evidence="1 3">CDC#1407-AL-14</strain>
    </source>
</reference>